<dbReference type="InterPro" id="IPR004148">
    <property type="entry name" value="BAR_dom"/>
</dbReference>
<dbReference type="Proteomes" id="UP001303046">
    <property type="component" value="Unassembled WGS sequence"/>
</dbReference>
<feature type="region of interest" description="Disordered" evidence="2">
    <location>
        <begin position="25"/>
        <end position="82"/>
    </location>
</feature>
<feature type="coiled-coil region" evidence="1">
    <location>
        <begin position="262"/>
        <end position="289"/>
    </location>
</feature>
<evidence type="ECO:0000313" key="5">
    <source>
        <dbReference type="Proteomes" id="UP001303046"/>
    </source>
</evidence>
<evidence type="ECO:0000313" key="4">
    <source>
        <dbReference type="EMBL" id="KAK6728770.1"/>
    </source>
</evidence>
<proteinExistence type="predicted"/>
<feature type="compositionally biased region" description="Basic and acidic residues" evidence="2">
    <location>
        <begin position="29"/>
        <end position="82"/>
    </location>
</feature>
<protein>
    <recommendedName>
        <fullName evidence="3">BAR domain-containing protein</fullName>
    </recommendedName>
</protein>
<keyword evidence="1" id="KW-0175">Coiled coil</keyword>
<feature type="domain" description="BAR" evidence="3">
    <location>
        <begin position="132"/>
        <end position="353"/>
    </location>
</feature>
<dbReference type="EMBL" id="JAVFWL010000001">
    <property type="protein sequence ID" value="KAK6728770.1"/>
    <property type="molecule type" value="Genomic_DNA"/>
</dbReference>
<accession>A0ABR1BS92</accession>
<dbReference type="Pfam" id="PF03114">
    <property type="entry name" value="BAR"/>
    <property type="match status" value="1"/>
</dbReference>
<evidence type="ECO:0000256" key="2">
    <source>
        <dbReference type="SAM" id="MobiDB-lite"/>
    </source>
</evidence>
<dbReference type="InterPro" id="IPR027267">
    <property type="entry name" value="AH/BAR_dom_sf"/>
</dbReference>
<dbReference type="Gene3D" id="1.20.1270.60">
    <property type="entry name" value="Arfaptin homology (AH) domain/BAR domain"/>
    <property type="match status" value="1"/>
</dbReference>
<gene>
    <name evidence="4" type="primary">Necator_chrI.g2182</name>
    <name evidence="4" type="ORF">RB195_006055</name>
</gene>
<reference evidence="4 5" key="1">
    <citation type="submission" date="2023-08" db="EMBL/GenBank/DDBJ databases">
        <title>A Necator americanus chromosomal reference genome.</title>
        <authorList>
            <person name="Ilik V."/>
            <person name="Petrzelkova K.J."/>
            <person name="Pardy F."/>
            <person name="Fuh T."/>
            <person name="Niatou-Singa F.S."/>
            <person name="Gouil Q."/>
            <person name="Baker L."/>
            <person name="Ritchie M.E."/>
            <person name="Jex A.R."/>
            <person name="Gazzola D."/>
            <person name="Li H."/>
            <person name="Toshio Fujiwara R."/>
            <person name="Zhan B."/>
            <person name="Aroian R.V."/>
            <person name="Pafco B."/>
            <person name="Schwarz E.M."/>
        </authorList>
    </citation>
    <scope>NUCLEOTIDE SEQUENCE [LARGE SCALE GENOMIC DNA]</scope>
    <source>
        <strain evidence="4 5">Aroian</strain>
        <tissue evidence="4">Whole animal</tissue>
    </source>
</reference>
<name>A0ABR1BS92_NECAM</name>
<sequence>MGKRRLIIFTRNTQRKHTLTLAFVVSKFRGNDEGEEKRQERSGEKKREKSAEKSQEKTPEKTDKSPDKGASKSPDKPSLEVERTIRTRSILSKISPSTFSSLANQMIPGFGATGKGVVQAPVPVESKRVQNVKRFFFRVKESIGLVEKTEVSKAFTDSLAHLDKYKLCLDILADAVSGAIQENPSYRKEDFKMELIPPPNEEENEKVANALDNSPGLEDYKNQKAQIDSFLKQGREHREYIRRARRSLHNIRTFIQYNYWVIGEQRTELDTLRRDMDFAKSELKAAKDAQLIALKNQIYQVAVNAFEEKLKKVTGLLDELPRHKESHIADLVEWANCTKLYHERMAHILEEYEKS</sequence>
<evidence type="ECO:0000259" key="3">
    <source>
        <dbReference type="Pfam" id="PF03114"/>
    </source>
</evidence>
<evidence type="ECO:0000256" key="1">
    <source>
        <dbReference type="SAM" id="Coils"/>
    </source>
</evidence>
<organism evidence="4 5">
    <name type="scientific">Necator americanus</name>
    <name type="common">Human hookworm</name>
    <dbReference type="NCBI Taxonomy" id="51031"/>
    <lineage>
        <taxon>Eukaryota</taxon>
        <taxon>Metazoa</taxon>
        <taxon>Ecdysozoa</taxon>
        <taxon>Nematoda</taxon>
        <taxon>Chromadorea</taxon>
        <taxon>Rhabditida</taxon>
        <taxon>Rhabditina</taxon>
        <taxon>Rhabditomorpha</taxon>
        <taxon>Strongyloidea</taxon>
        <taxon>Ancylostomatidae</taxon>
        <taxon>Bunostominae</taxon>
        <taxon>Necator</taxon>
    </lineage>
</organism>
<dbReference type="SUPFAM" id="SSF103657">
    <property type="entry name" value="BAR/IMD domain-like"/>
    <property type="match status" value="1"/>
</dbReference>
<comment type="caution">
    <text evidence="4">The sequence shown here is derived from an EMBL/GenBank/DDBJ whole genome shotgun (WGS) entry which is preliminary data.</text>
</comment>
<keyword evidence="5" id="KW-1185">Reference proteome</keyword>